<evidence type="ECO:0000313" key="3">
    <source>
        <dbReference type="Proteomes" id="UP000612893"/>
    </source>
</evidence>
<keyword evidence="3" id="KW-1185">Reference proteome</keyword>
<organism evidence="2 3">
    <name type="scientific">Candidatus Nephthysia bennettiae</name>
    <dbReference type="NCBI Taxonomy" id="3127016"/>
    <lineage>
        <taxon>Bacteria</taxon>
        <taxon>Bacillati</taxon>
        <taxon>Candidatus Dormiibacterota</taxon>
        <taxon>Candidatus Dormibacteria</taxon>
        <taxon>Candidatus Dormibacterales</taxon>
        <taxon>Candidatus Dormibacteraceae</taxon>
        <taxon>Candidatus Nephthysia</taxon>
    </lineage>
</organism>
<protein>
    <recommendedName>
        <fullName evidence="4">Alkaline phosphatase family protein</fullName>
    </recommendedName>
</protein>
<feature type="chain" id="PRO_5044818159" description="Alkaline phosphatase family protein" evidence="1">
    <location>
        <begin position="26"/>
        <end position="728"/>
    </location>
</feature>
<dbReference type="RefSeq" id="WP_338202315.1">
    <property type="nucleotide sequence ID" value="NZ_JAEKNR010000136.1"/>
</dbReference>
<evidence type="ECO:0008006" key="4">
    <source>
        <dbReference type="Google" id="ProtNLM"/>
    </source>
</evidence>
<proteinExistence type="predicted"/>
<dbReference type="InterPro" id="IPR017850">
    <property type="entry name" value="Alkaline_phosphatase_core_sf"/>
</dbReference>
<dbReference type="EMBL" id="JAEKNR010000136">
    <property type="protein sequence ID" value="MBJ7599003.1"/>
    <property type="molecule type" value="Genomic_DNA"/>
</dbReference>
<dbReference type="SUPFAM" id="SSF53649">
    <property type="entry name" value="Alkaline phosphatase-like"/>
    <property type="match status" value="1"/>
</dbReference>
<reference evidence="2" key="1">
    <citation type="submission" date="2020-10" db="EMBL/GenBank/DDBJ databases">
        <title>Ca. Dormibacterota MAGs.</title>
        <authorList>
            <person name="Montgomery K."/>
        </authorList>
    </citation>
    <scope>NUCLEOTIDE SEQUENCE [LARGE SCALE GENOMIC DNA]</scope>
    <source>
        <strain evidence="2">SC8812_S17_10</strain>
    </source>
</reference>
<gene>
    <name evidence="2" type="ORF">JF922_13085</name>
</gene>
<dbReference type="AlphaFoldDB" id="A0A934KAY1"/>
<evidence type="ECO:0000256" key="1">
    <source>
        <dbReference type="SAM" id="SignalP"/>
    </source>
</evidence>
<sequence>MRGRTVIAAVAALMLFQLGAVNASAAQSEDQGHRRAGPCGLSNGVKHVINVTFDNTHLFRDRPQYPSDLEQMPNLLNFMRGNGTLDDNEHTILISHTAGGILSGLTGLYPDRNGINVSNSYGYFKPDKTTASTGAFKYWTDPVDPTGIADTLPNMVTTGQKNTPAPWVAYTRAGCDFGAVATANVVLENTNTGAFGDITKVFGANSPQWTEAVASNSAPDGTPARALAQTDFVGLAVHCGSGGGICNSSANARPDVLPDEPGGYAGFKGLVGGKYVNPAITGGQPAVSDLNGKPITDPFGQPGFPGFDGMSAAVSLGYVAQMQESGVPVTFAYISDAHDNHKLSRASGPGEADYVAQLKEYDKAFGDFFQRLAAHGIDKRNTLFVFTADENDHFAGGNSTDGTWSHTYCNVSAGQVCPANQIGEVTQNVNAILPSGYTPPPYSIHFDSAPTFYVQGNPARTDPVLRQFERNLAAGKAVDPYVSTTPTRVALHMVDTVGEQALHMVNADPQRTPNFTLFANPDYFLTTFDSNCPDASHRASTCVDYHFAWSHGDATEDIGRTWLGLVGPGVRRRGQTSRVWSDHTDIRPTMLALVGLKDSYVHDGRVIQEFLTEEATPEALHDQSLRRLGAIYKQIDAPFAAFAANTLVSSTRAVASGSSSDDSRYASIENQIQAQTQQRDSLASRMRAILNKAAFGGGDSEVSEGTIEQLIRQGEALLDQSAKLAAPQ</sequence>
<name>A0A934KAY1_9BACT</name>
<evidence type="ECO:0000313" key="2">
    <source>
        <dbReference type="EMBL" id="MBJ7599003.1"/>
    </source>
</evidence>
<keyword evidence="1" id="KW-0732">Signal</keyword>
<dbReference type="Proteomes" id="UP000612893">
    <property type="component" value="Unassembled WGS sequence"/>
</dbReference>
<dbReference type="Gene3D" id="3.40.720.10">
    <property type="entry name" value="Alkaline Phosphatase, subunit A"/>
    <property type="match status" value="2"/>
</dbReference>
<comment type="caution">
    <text evidence="2">The sequence shown here is derived from an EMBL/GenBank/DDBJ whole genome shotgun (WGS) entry which is preliminary data.</text>
</comment>
<accession>A0A934KAY1</accession>
<feature type="signal peptide" evidence="1">
    <location>
        <begin position="1"/>
        <end position="25"/>
    </location>
</feature>